<dbReference type="AlphaFoldDB" id="D3BDD3"/>
<dbReference type="PANTHER" id="PTHR32134">
    <property type="entry name" value="FNIP REPEAT-CONTAINING PROTEIN"/>
    <property type="match status" value="1"/>
</dbReference>
<accession>D3BDD3</accession>
<dbReference type="SUPFAM" id="SSF52058">
    <property type="entry name" value="L domain-like"/>
    <property type="match status" value="1"/>
</dbReference>
<evidence type="ECO:0000313" key="1">
    <source>
        <dbReference type="EMBL" id="EFA80577.1"/>
    </source>
</evidence>
<evidence type="ECO:0008006" key="3">
    <source>
        <dbReference type="Google" id="ProtNLM"/>
    </source>
</evidence>
<dbReference type="Proteomes" id="UP000001396">
    <property type="component" value="Unassembled WGS sequence"/>
</dbReference>
<comment type="caution">
    <text evidence="1">The sequence shown here is derived from an EMBL/GenBank/DDBJ whole genome shotgun (WGS) entry which is preliminary data.</text>
</comment>
<gene>
    <name evidence="1" type="ORF">PPL_06516</name>
</gene>
<evidence type="ECO:0000313" key="2">
    <source>
        <dbReference type="Proteomes" id="UP000001396"/>
    </source>
</evidence>
<keyword evidence="2" id="KW-1185">Reference proteome</keyword>
<proteinExistence type="predicted"/>
<dbReference type="InParanoid" id="D3BDD3"/>
<dbReference type="InterPro" id="IPR008615">
    <property type="entry name" value="FNIP"/>
</dbReference>
<dbReference type="Gene3D" id="1.20.1280.50">
    <property type="match status" value="1"/>
</dbReference>
<protein>
    <recommendedName>
        <fullName evidence="3">COI1 F-box domain-containing protein</fullName>
    </recommendedName>
</protein>
<sequence length="504" mass="58370">MITNQSNRIVNLSHLLLSKIINYLDDNIDRIVFTLVCKRWYNDRHRYLSFKTDHINIINDKHKNNMNLNSYKSIYIDSINRKNDYHLYISKYNRRNAEYYMNSQEQLLQMNEIPPNVNTISIGSDVKELEEIYQLISRSNVTTMENCKTLRYRLPENLTSLSFSIDFKDPLFPGYLPPHLKSLKYQNVIFHSKHTIKPGALPNTLEYLFFNQSVQNPFEPGVLPSSLKFLSLLNKAVPKVGSLPPNLEEFKYYSGRHTIEDGVLPLTLQKLTIPGSWLPSIKPLSNLKSLTLLNNEHDVVDLSYLPCSLTQLYISSGILIPSIPPSIKHLSLIFVIFNSNADEIFKDHSNQFDFMFVEKKKIESLYGLNIKELYISMDINQKLPQIPPSVQKLTISSIQEDSFLCNITIPNTLQELVIIDDYKGYFRVINFNNDVLPPSLQSLTLPSIQLPHPLIPNNLVLKSLNTIWLRRLDDHHFLLFSEEPTFISAIVHESDLPIKLDFFK</sequence>
<dbReference type="FunCoup" id="D3BDD3">
    <property type="interactions" value="60"/>
</dbReference>
<dbReference type="EMBL" id="ADBJ01000029">
    <property type="protein sequence ID" value="EFA80577.1"/>
    <property type="molecule type" value="Genomic_DNA"/>
</dbReference>
<dbReference type="Pfam" id="PF05725">
    <property type="entry name" value="FNIP"/>
    <property type="match status" value="2"/>
</dbReference>
<reference evidence="1 2" key="1">
    <citation type="journal article" date="2011" name="Genome Res.">
        <title>Phylogeny-wide analysis of social amoeba genomes highlights ancient origins for complex intercellular communication.</title>
        <authorList>
            <person name="Heidel A.J."/>
            <person name="Lawal H.M."/>
            <person name="Felder M."/>
            <person name="Schilde C."/>
            <person name="Helps N.R."/>
            <person name="Tunggal B."/>
            <person name="Rivero F."/>
            <person name="John U."/>
            <person name="Schleicher M."/>
            <person name="Eichinger L."/>
            <person name="Platzer M."/>
            <person name="Noegel A.A."/>
            <person name="Schaap P."/>
            <person name="Gloeckner G."/>
        </authorList>
    </citation>
    <scope>NUCLEOTIDE SEQUENCE [LARGE SCALE GENOMIC DNA]</scope>
    <source>
        <strain evidence="2">ATCC 26659 / Pp 5 / PN500</strain>
    </source>
</reference>
<organism evidence="1 2">
    <name type="scientific">Heterostelium pallidum (strain ATCC 26659 / Pp 5 / PN500)</name>
    <name type="common">Cellular slime mold</name>
    <name type="synonym">Polysphondylium pallidum</name>
    <dbReference type="NCBI Taxonomy" id="670386"/>
    <lineage>
        <taxon>Eukaryota</taxon>
        <taxon>Amoebozoa</taxon>
        <taxon>Evosea</taxon>
        <taxon>Eumycetozoa</taxon>
        <taxon>Dictyostelia</taxon>
        <taxon>Acytosteliales</taxon>
        <taxon>Acytosteliaceae</taxon>
        <taxon>Heterostelium</taxon>
    </lineage>
</organism>
<name>D3BDD3_HETP5</name>
<dbReference type="InterPro" id="IPR051251">
    <property type="entry name" value="STK_FNIP-Repeat"/>
</dbReference>
<dbReference type="PANTHER" id="PTHR32134:SF92">
    <property type="entry name" value="FNIP REPEAT-CONTAINING PROTEIN"/>
    <property type="match status" value="1"/>
</dbReference>
<dbReference type="GeneID" id="31361998"/>
<dbReference type="RefSeq" id="XP_020432697.1">
    <property type="nucleotide sequence ID" value="XM_020577370.1"/>
</dbReference>